<sequence>MAAANWGGFRRNSLVLGCILTCCTALDLAVAPDPVAKQPSGGDLAISPQLARSRALLSHVQRVIDPPLKLWREAPPITRTWVSASVLLSVLSSTKVIDLRSICFSEREVMYRGEWWRMLTTFFYMGDQLMSIFFWMQIYHFWDCLKVLELVKYHWEPSAFVKMITCNAAALLVLKQFRRETIFLSSPLVMTFMYMYSREYEAQPINFLGFFQIRCGWLPFVQMAQDLIQAGDIVPNLLGLFAGHLYYYAEEVAPRLLMPEALPTWREFWQARVRSGPAEGPDGTEQAATEEAADAADTPTAEAGDLDAMAAAGTEVEGNVASDEAAQAAAEGATSDVGEGMGEGTGEGEE</sequence>
<dbReference type="PANTHER" id="PTHR11009">
    <property type="entry name" value="DER1-LIKE PROTEIN, DERLIN"/>
    <property type="match status" value="1"/>
</dbReference>
<evidence type="ECO:0000256" key="7">
    <source>
        <dbReference type="RuleBase" id="RU363059"/>
    </source>
</evidence>
<accession>A0A7S0LM42</accession>
<reference evidence="10" key="1">
    <citation type="submission" date="2021-01" db="EMBL/GenBank/DDBJ databases">
        <authorList>
            <person name="Corre E."/>
            <person name="Pelletier E."/>
            <person name="Niang G."/>
            <person name="Scheremetjew M."/>
            <person name="Finn R."/>
            <person name="Kale V."/>
            <person name="Holt S."/>
            <person name="Cochrane G."/>
            <person name="Meng A."/>
            <person name="Brown T."/>
            <person name="Cohen L."/>
        </authorList>
    </citation>
    <scope>NUCLEOTIDE SEQUENCE</scope>
    <source>
        <strain evidence="10">PLY182g</strain>
    </source>
</reference>
<evidence type="ECO:0000256" key="8">
    <source>
        <dbReference type="SAM" id="MobiDB-lite"/>
    </source>
</evidence>
<evidence type="ECO:0000256" key="6">
    <source>
        <dbReference type="ARBA" id="ARBA00023136"/>
    </source>
</evidence>
<protein>
    <recommendedName>
        <fullName evidence="7">Derlin</fullName>
    </recommendedName>
</protein>
<feature type="compositionally biased region" description="Low complexity" evidence="8">
    <location>
        <begin position="283"/>
        <end position="313"/>
    </location>
</feature>
<evidence type="ECO:0000256" key="1">
    <source>
        <dbReference type="ARBA" id="ARBA00004477"/>
    </source>
</evidence>
<comment type="similarity">
    <text evidence="2 7">Belongs to the derlin family.</text>
</comment>
<feature type="region of interest" description="Disordered" evidence="8">
    <location>
        <begin position="275"/>
        <end position="350"/>
    </location>
</feature>
<dbReference type="Pfam" id="PF04511">
    <property type="entry name" value="DER1"/>
    <property type="match status" value="1"/>
</dbReference>
<comment type="subcellular location">
    <subcellularLocation>
        <location evidence="1 7">Endoplasmic reticulum membrane</location>
        <topology evidence="1 7">Multi-pass membrane protein</topology>
    </subcellularLocation>
</comment>
<dbReference type="InterPro" id="IPR007599">
    <property type="entry name" value="DER1"/>
</dbReference>
<feature type="signal peptide" evidence="9">
    <location>
        <begin position="1"/>
        <end position="25"/>
    </location>
</feature>
<gene>
    <name evidence="10" type="ORF">CPEL01642_LOCUS19026</name>
</gene>
<evidence type="ECO:0000256" key="4">
    <source>
        <dbReference type="ARBA" id="ARBA00022824"/>
    </source>
</evidence>
<dbReference type="EMBL" id="HBEY01039810">
    <property type="protein sequence ID" value="CAD8615645.1"/>
    <property type="molecule type" value="Transcribed_RNA"/>
</dbReference>
<keyword evidence="3" id="KW-0812">Transmembrane</keyword>
<keyword evidence="9" id="KW-0732">Signal</keyword>
<proteinExistence type="inferred from homology"/>
<organism evidence="10">
    <name type="scientific">Coccolithus braarudii</name>
    <dbReference type="NCBI Taxonomy" id="221442"/>
    <lineage>
        <taxon>Eukaryota</taxon>
        <taxon>Haptista</taxon>
        <taxon>Haptophyta</taxon>
        <taxon>Prymnesiophyceae</taxon>
        <taxon>Coccolithales</taxon>
        <taxon>Coccolithaceae</taxon>
        <taxon>Coccolithus</taxon>
    </lineage>
</organism>
<comment type="function">
    <text evidence="7">May be involved in the degradation of misfolded endoplasmic reticulum (ER) luminal proteins.</text>
</comment>
<feature type="compositionally biased region" description="Low complexity" evidence="8">
    <location>
        <begin position="321"/>
        <end position="338"/>
    </location>
</feature>
<dbReference type="SUPFAM" id="SSF144091">
    <property type="entry name" value="Rhomboid-like"/>
    <property type="match status" value="1"/>
</dbReference>
<keyword evidence="5" id="KW-1133">Transmembrane helix</keyword>
<evidence type="ECO:0000256" key="9">
    <source>
        <dbReference type="SAM" id="SignalP"/>
    </source>
</evidence>
<name>A0A7S0LM42_9EUKA</name>
<evidence type="ECO:0000256" key="3">
    <source>
        <dbReference type="ARBA" id="ARBA00022692"/>
    </source>
</evidence>
<evidence type="ECO:0000256" key="5">
    <source>
        <dbReference type="ARBA" id="ARBA00022989"/>
    </source>
</evidence>
<dbReference type="AlphaFoldDB" id="A0A7S0LM42"/>
<evidence type="ECO:0000256" key="2">
    <source>
        <dbReference type="ARBA" id="ARBA00008917"/>
    </source>
</evidence>
<feature type="compositionally biased region" description="Gly residues" evidence="8">
    <location>
        <begin position="339"/>
        <end position="350"/>
    </location>
</feature>
<keyword evidence="6" id="KW-0472">Membrane</keyword>
<dbReference type="GO" id="GO:0005789">
    <property type="term" value="C:endoplasmic reticulum membrane"/>
    <property type="evidence" value="ECO:0007669"/>
    <property type="project" value="UniProtKB-SubCell"/>
</dbReference>
<dbReference type="GO" id="GO:0006950">
    <property type="term" value="P:response to stress"/>
    <property type="evidence" value="ECO:0007669"/>
    <property type="project" value="UniProtKB-ARBA"/>
</dbReference>
<dbReference type="InterPro" id="IPR035952">
    <property type="entry name" value="Rhomboid-like_sf"/>
</dbReference>
<keyword evidence="4 7" id="KW-0256">Endoplasmic reticulum</keyword>
<feature type="chain" id="PRO_5030604655" description="Derlin" evidence="9">
    <location>
        <begin position="26"/>
        <end position="350"/>
    </location>
</feature>
<evidence type="ECO:0000313" key="10">
    <source>
        <dbReference type="EMBL" id="CAD8615645.1"/>
    </source>
</evidence>